<name>A0A1F5XH19_9BACT</name>
<keyword evidence="1" id="KW-0812">Transmembrane</keyword>
<reference evidence="2 3" key="1">
    <citation type="journal article" date="2016" name="Nat. Commun.">
        <title>Thousands of microbial genomes shed light on interconnected biogeochemical processes in an aquifer system.</title>
        <authorList>
            <person name="Anantharaman K."/>
            <person name="Brown C.T."/>
            <person name="Hug L.A."/>
            <person name="Sharon I."/>
            <person name="Castelle C.J."/>
            <person name="Probst A.J."/>
            <person name="Thomas B.C."/>
            <person name="Singh A."/>
            <person name="Wilkins M.J."/>
            <person name="Karaoz U."/>
            <person name="Brodie E.L."/>
            <person name="Williams K.H."/>
            <person name="Hubbard S.S."/>
            <person name="Banfield J.F."/>
        </authorList>
    </citation>
    <scope>NUCLEOTIDE SEQUENCE [LARGE SCALE GENOMIC DNA]</scope>
</reference>
<gene>
    <name evidence="2" type="ORF">A3B19_03205</name>
</gene>
<evidence type="ECO:0000256" key="1">
    <source>
        <dbReference type="SAM" id="Phobius"/>
    </source>
</evidence>
<comment type="caution">
    <text evidence="2">The sequence shown here is derived from an EMBL/GenBank/DDBJ whole genome shotgun (WGS) entry which is preliminary data.</text>
</comment>
<organism evidence="2 3">
    <name type="scientific">Candidatus Giovannonibacteria bacterium RIFCSPLOWO2_01_FULL_46_32</name>
    <dbReference type="NCBI Taxonomy" id="1798353"/>
    <lineage>
        <taxon>Bacteria</taxon>
        <taxon>Candidatus Giovannoniibacteriota</taxon>
    </lineage>
</organism>
<evidence type="ECO:0000313" key="2">
    <source>
        <dbReference type="EMBL" id="OGF87218.1"/>
    </source>
</evidence>
<keyword evidence="1" id="KW-0472">Membrane</keyword>
<evidence type="ECO:0000313" key="3">
    <source>
        <dbReference type="Proteomes" id="UP000177346"/>
    </source>
</evidence>
<evidence type="ECO:0008006" key="4">
    <source>
        <dbReference type="Google" id="ProtNLM"/>
    </source>
</evidence>
<dbReference type="EMBL" id="MFIF01000006">
    <property type="protein sequence ID" value="OGF87218.1"/>
    <property type="molecule type" value="Genomic_DNA"/>
</dbReference>
<proteinExistence type="predicted"/>
<dbReference type="Proteomes" id="UP000177346">
    <property type="component" value="Unassembled WGS sequence"/>
</dbReference>
<keyword evidence="1" id="KW-1133">Transmembrane helix</keyword>
<dbReference type="AlphaFoldDB" id="A0A1F5XH19"/>
<protein>
    <recommendedName>
        <fullName evidence="4">Type 4 fimbrial biogenesis protein PilX N-terminal domain-containing protein</fullName>
    </recommendedName>
</protein>
<sequence length="142" mass="14795">MNPVPKKGVTLLLAVFISTIALTLGLGIFTIIFGELGIAGTAKESLVALYAADSGVECALFWDIKQQAFSTSTANSITCAGNTVTVGGTTLSIFDLNFSNDSCAHMRVQKTGSETIITSLGENIACGAASPRTVQRGLEVKY</sequence>
<feature type="transmembrane region" description="Helical" evidence="1">
    <location>
        <begin position="12"/>
        <end position="33"/>
    </location>
</feature>
<accession>A0A1F5XH19</accession>